<dbReference type="RefSeq" id="WP_315996448.1">
    <property type="nucleotide sequence ID" value="NZ_JAWDJT010000001.1"/>
</dbReference>
<sequence>MLGRLVRELGWWRPLVLGMFLVLSLGRALFVAAASSGLGWVVPVVVGALALSLHRRRADLAFLHLAAPRFRPWLAAEYALLSVPVALVLLGRGRPGPAALVLMLAAAAALAPVAGAAAQHGPGRSPFRSVAFEWVSLGRRWWLGGGWLGLLLIACATRTTATGPALTVVGWLFLLTEAYGPAEPMLWLLPVLRQPAAWLRSRVGWAWLYFGLTVAPLAYVMLQGPAGVGGTLALLAWCATVLMMLVLAKYAFYPHATLSRLTQAGAVVVAVSILGSNPAYMALLAACFLGLLVKSRHRLAYLIPPIEDPASGQ</sequence>
<feature type="transmembrane region" description="Helical" evidence="1">
    <location>
        <begin position="37"/>
        <end position="53"/>
    </location>
</feature>
<feature type="transmembrane region" description="Helical" evidence="1">
    <location>
        <begin position="264"/>
        <end position="293"/>
    </location>
</feature>
<organism evidence="2 3">
    <name type="scientific">Hymenobacter endophyticus</name>
    <dbReference type="NCBI Taxonomy" id="3076335"/>
    <lineage>
        <taxon>Bacteria</taxon>
        <taxon>Pseudomonadati</taxon>
        <taxon>Bacteroidota</taxon>
        <taxon>Cytophagia</taxon>
        <taxon>Cytophagales</taxon>
        <taxon>Hymenobacteraceae</taxon>
        <taxon>Hymenobacter</taxon>
    </lineage>
</organism>
<feature type="transmembrane region" description="Helical" evidence="1">
    <location>
        <begin position="164"/>
        <end position="182"/>
    </location>
</feature>
<feature type="transmembrane region" description="Helical" evidence="1">
    <location>
        <begin position="73"/>
        <end position="91"/>
    </location>
</feature>
<keyword evidence="1" id="KW-0812">Transmembrane</keyword>
<reference evidence="2 3" key="1">
    <citation type="submission" date="2023-10" db="EMBL/GenBank/DDBJ databases">
        <title>Hymenobacter endophyticus sp. nov., an isolate from the leaf tissues of wheat.</title>
        <authorList>
            <person name="Dai Y."/>
        </authorList>
    </citation>
    <scope>NUCLEOTIDE SEQUENCE [LARGE SCALE GENOMIC DNA]</scope>
    <source>
        <strain evidence="2 3">ZK17L-C2</strain>
    </source>
</reference>
<evidence type="ECO:0000256" key="1">
    <source>
        <dbReference type="SAM" id="Phobius"/>
    </source>
</evidence>
<evidence type="ECO:0000313" key="2">
    <source>
        <dbReference type="EMBL" id="MDU0368928.1"/>
    </source>
</evidence>
<keyword evidence="3" id="KW-1185">Reference proteome</keyword>
<protein>
    <submittedName>
        <fullName evidence="2">Uncharacterized protein</fullName>
    </submittedName>
</protein>
<gene>
    <name evidence="2" type="ORF">ROI90_00860</name>
</gene>
<dbReference type="Proteomes" id="UP001250698">
    <property type="component" value="Unassembled WGS sequence"/>
</dbReference>
<evidence type="ECO:0000313" key="3">
    <source>
        <dbReference type="Proteomes" id="UP001250698"/>
    </source>
</evidence>
<comment type="caution">
    <text evidence="2">The sequence shown here is derived from an EMBL/GenBank/DDBJ whole genome shotgun (WGS) entry which is preliminary data.</text>
</comment>
<name>A0ABU3TC33_9BACT</name>
<keyword evidence="1" id="KW-1133">Transmembrane helix</keyword>
<proteinExistence type="predicted"/>
<keyword evidence="1" id="KW-0472">Membrane</keyword>
<feature type="transmembrane region" description="Helical" evidence="1">
    <location>
        <begin position="234"/>
        <end position="252"/>
    </location>
</feature>
<feature type="transmembrane region" description="Helical" evidence="1">
    <location>
        <begin position="202"/>
        <end position="222"/>
    </location>
</feature>
<accession>A0ABU3TC33</accession>
<feature type="transmembrane region" description="Helical" evidence="1">
    <location>
        <begin position="12"/>
        <end position="30"/>
    </location>
</feature>
<feature type="transmembrane region" description="Helical" evidence="1">
    <location>
        <begin position="98"/>
        <end position="120"/>
    </location>
</feature>
<dbReference type="EMBL" id="JAWDJT010000001">
    <property type="protein sequence ID" value="MDU0368928.1"/>
    <property type="molecule type" value="Genomic_DNA"/>
</dbReference>
<feature type="transmembrane region" description="Helical" evidence="1">
    <location>
        <begin position="140"/>
        <end position="157"/>
    </location>
</feature>